<keyword evidence="3" id="KW-1185">Reference proteome</keyword>
<dbReference type="EMBL" id="LXQA010110811">
    <property type="protein sequence ID" value="MCI18576.1"/>
    <property type="molecule type" value="Genomic_DNA"/>
</dbReference>
<dbReference type="Proteomes" id="UP000265520">
    <property type="component" value="Unassembled WGS sequence"/>
</dbReference>
<feature type="non-terminal residue" evidence="2">
    <location>
        <position position="50"/>
    </location>
</feature>
<evidence type="ECO:0000313" key="2">
    <source>
        <dbReference type="EMBL" id="MCI18576.1"/>
    </source>
</evidence>
<comment type="caution">
    <text evidence="2">The sequence shown here is derived from an EMBL/GenBank/DDBJ whole genome shotgun (WGS) entry which is preliminary data.</text>
</comment>
<sequence>MSSFTSSSYSFSSSSSKRKSDDVLMEGETSQLEDDKFMSWLSSAYPTHNY</sequence>
<accession>A0A392Q4V4</accession>
<organism evidence="2 3">
    <name type="scientific">Trifolium medium</name>
    <dbReference type="NCBI Taxonomy" id="97028"/>
    <lineage>
        <taxon>Eukaryota</taxon>
        <taxon>Viridiplantae</taxon>
        <taxon>Streptophyta</taxon>
        <taxon>Embryophyta</taxon>
        <taxon>Tracheophyta</taxon>
        <taxon>Spermatophyta</taxon>
        <taxon>Magnoliopsida</taxon>
        <taxon>eudicotyledons</taxon>
        <taxon>Gunneridae</taxon>
        <taxon>Pentapetalae</taxon>
        <taxon>rosids</taxon>
        <taxon>fabids</taxon>
        <taxon>Fabales</taxon>
        <taxon>Fabaceae</taxon>
        <taxon>Papilionoideae</taxon>
        <taxon>50 kb inversion clade</taxon>
        <taxon>NPAAA clade</taxon>
        <taxon>Hologalegina</taxon>
        <taxon>IRL clade</taxon>
        <taxon>Trifolieae</taxon>
        <taxon>Trifolium</taxon>
    </lineage>
</organism>
<protein>
    <submittedName>
        <fullName evidence="2">Uncharacterized protein</fullName>
    </submittedName>
</protein>
<name>A0A392Q4V4_9FABA</name>
<feature type="compositionally biased region" description="Low complexity" evidence="1">
    <location>
        <begin position="1"/>
        <end position="15"/>
    </location>
</feature>
<proteinExistence type="predicted"/>
<evidence type="ECO:0000313" key="3">
    <source>
        <dbReference type="Proteomes" id="UP000265520"/>
    </source>
</evidence>
<evidence type="ECO:0000256" key="1">
    <source>
        <dbReference type="SAM" id="MobiDB-lite"/>
    </source>
</evidence>
<reference evidence="2 3" key="1">
    <citation type="journal article" date="2018" name="Front. Plant Sci.">
        <title>Red Clover (Trifolium pratense) and Zigzag Clover (T. medium) - A Picture of Genomic Similarities and Differences.</title>
        <authorList>
            <person name="Dluhosova J."/>
            <person name="Istvanek J."/>
            <person name="Nedelnik J."/>
            <person name="Repkova J."/>
        </authorList>
    </citation>
    <scope>NUCLEOTIDE SEQUENCE [LARGE SCALE GENOMIC DNA]</scope>
    <source>
        <strain evidence="3">cv. 10/8</strain>
        <tissue evidence="2">Leaf</tissue>
    </source>
</reference>
<feature type="region of interest" description="Disordered" evidence="1">
    <location>
        <begin position="1"/>
        <end position="30"/>
    </location>
</feature>
<dbReference type="AlphaFoldDB" id="A0A392Q4V4"/>